<proteinExistence type="predicted"/>
<feature type="transmembrane region" description="Helical" evidence="2">
    <location>
        <begin position="20"/>
        <end position="39"/>
    </location>
</feature>
<accession>A0A4R7FT76</accession>
<evidence type="ECO:0000256" key="2">
    <source>
        <dbReference type="SAM" id="Phobius"/>
    </source>
</evidence>
<feature type="compositionally biased region" description="Low complexity" evidence="1">
    <location>
        <begin position="232"/>
        <end position="260"/>
    </location>
</feature>
<dbReference type="RefSeq" id="WP_133765725.1">
    <property type="nucleotide sequence ID" value="NZ_BAAARP010000003.1"/>
</dbReference>
<dbReference type="OrthoDB" id="5125431at2"/>
<comment type="caution">
    <text evidence="3">The sequence shown here is derived from an EMBL/GenBank/DDBJ whole genome shotgun (WGS) entry which is preliminary data.</text>
</comment>
<feature type="compositionally biased region" description="Low complexity" evidence="1">
    <location>
        <begin position="344"/>
        <end position="359"/>
    </location>
</feature>
<dbReference type="AlphaFoldDB" id="A0A4R7FT76"/>
<reference evidence="3 4" key="1">
    <citation type="submission" date="2019-03" db="EMBL/GenBank/DDBJ databases">
        <title>Genomic Encyclopedia of Archaeal and Bacterial Type Strains, Phase II (KMG-II): from individual species to whole genera.</title>
        <authorList>
            <person name="Goeker M."/>
        </authorList>
    </citation>
    <scope>NUCLEOTIDE SEQUENCE [LARGE SCALE GENOMIC DNA]</scope>
    <source>
        <strain evidence="3 4">DSM 24782</strain>
    </source>
</reference>
<organism evidence="3 4">
    <name type="scientific">Amnibacterium kyonggiense</name>
    <dbReference type="NCBI Taxonomy" id="595671"/>
    <lineage>
        <taxon>Bacteria</taxon>
        <taxon>Bacillati</taxon>
        <taxon>Actinomycetota</taxon>
        <taxon>Actinomycetes</taxon>
        <taxon>Micrococcales</taxon>
        <taxon>Microbacteriaceae</taxon>
        <taxon>Amnibacterium</taxon>
    </lineage>
</organism>
<dbReference type="Proteomes" id="UP000295344">
    <property type="component" value="Unassembled WGS sequence"/>
</dbReference>
<evidence type="ECO:0000256" key="1">
    <source>
        <dbReference type="SAM" id="MobiDB-lite"/>
    </source>
</evidence>
<feature type="region of interest" description="Disordered" evidence="1">
    <location>
        <begin position="149"/>
        <end position="260"/>
    </location>
</feature>
<sequence>MWDDFAAWLQSSGGARVLQTAIIPALAILVAGVLAALIARSAVKATIRRADRAEAVATVAGLVAAARATVDAEGDLVSRRRAARLRAEADVRTRLLPLDGAETAADWAAARIDAIEQRTDGDRTEQRLADLRDALVQWVQRPGRAKRIFVTPIPTPSTKPAAAATPAAVPTPEPEPAPVAPVASAAPTEEPQPETEPRDRDRFSRPGSRRSPAEPESEPEGTPDPEPALVGAAAAAPAAEATLSAAASTASPAAASSAAAAAIDGLPAWQRTRAVERLQQERARGRAVEAPTPEDDQAVAVSTTPVQVPRTHRAESQPTAAEAEEAIRLEAHQQARHARPTDEAPAATGAVPAATPAPAWLDNYDDEAQVTQNLDLKTPPPVAATSVRDRGPGEDLVPRS</sequence>
<evidence type="ECO:0000313" key="3">
    <source>
        <dbReference type="EMBL" id="TDS81091.1"/>
    </source>
</evidence>
<feature type="compositionally biased region" description="Low complexity" evidence="1">
    <location>
        <begin position="156"/>
        <end position="168"/>
    </location>
</feature>
<keyword evidence="2" id="KW-1133">Transmembrane helix</keyword>
<keyword evidence="2" id="KW-0812">Transmembrane</keyword>
<keyword evidence="4" id="KW-1185">Reference proteome</keyword>
<feature type="compositionally biased region" description="Basic and acidic residues" evidence="1">
    <location>
        <begin position="387"/>
        <end position="400"/>
    </location>
</feature>
<dbReference type="EMBL" id="SOAM01000001">
    <property type="protein sequence ID" value="TDS81091.1"/>
    <property type="molecule type" value="Genomic_DNA"/>
</dbReference>
<feature type="compositionally biased region" description="Pro residues" evidence="1">
    <location>
        <begin position="169"/>
        <end position="179"/>
    </location>
</feature>
<feature type="compositionally biased region" description="Basic and acidic residues" evidence="1">
    <location>
        <begin position="195"/>
        <end position="204"/>
    </location>
</feature>
<feature type="compositionally biased region" description="Low complexity" evidence="1">
    <location>
        <begin position="180"/>
        <end position="189"/>
    </location>
</feature>
<feature type="region of interest" description="Disordered" evidence="1">
    <location>
        <begin position="279"/>
        <end position="400"/>
    </location>
</feature>
<evidence type="ECO:0000313" key="4">
    <source>
        <dbReference type="Proteomes" id="UP000295344"/>
    </source>
</evidence>
<keyword evidence="2" id="KW-0472">Membrane</keyword>
<gene>
    <name evidence="3" type="ORF">CLV52_1666</name>
</gene>
<name>A0A4R7FT76_9MICO</name>
<protein>
    <submittedName>
        <fullName evidence="3">Uncharacterized protein</fullName>
    </submittedName>
</protein>